<organism evidence="1 2">
    <name type="scientific">Fusarium solani subsp. cucurbitae</name>
    <name type="common">Neocosmosporum cucurbitae</name>
    <dbReference type="NCBI Taxonomy" id="2747967"/>
    <lineage>
        <taxon>Eukaryota</taxon>
        <taxon>Fungi</taxon>
        <taxon>Dikarya</taxon>
        <taxon>Ascomycota</taxon>
        <taxon>Pezizomycotina</taxon>
        <taxon>Sordariomycetes</taxon>
        <taxon>Hypocreomycetidae</taxon>
        <taxon>Hypocreales</taxon>
        <taxon>Nectriaceae</taxon>
        <taxon>Fusarium</taxon>
        <taxon>Fusarium solani species complex</taxon>
    </lineage>
</organism>
<keyword evidence="2" id="KW-1185">Reference proteome</keyword>
<gene>
    <name evidence="1" type="ORF">LCI18_006424</name>
</gene>
<protein>
    <submittedName>
        <fullName evidence="1">Uncharacterized protein</fullName>
    </submittedName>
</protein>
<accession>A0ACD3Z2N3</accession>
<dbReference type="EMBL" id="CP090034">
    <property type="protein sequence ID" value="UPK95489.1"/>
    <property type="molecule type" value="Genomic_DNA"/>
</dbReference>
<evidence type="ECO:0000313" key="2">
    <source>
        <dbReference type="Proteomes" id="UP000830768"/>
    </source>
</evidence>
<reference evidence="1" key="1">
    <citation type="submission" date="2021-11" db="EMBL/GenBank/DDBJ databases">
        <title>Fusarium solani-melongenae Genome sequencing and assembly.</title>
        <authorList>
            <person name="Xie S."/>
            <person name="Huang L."/>
            <person name="Zhang X."/>
        </authorList>
    </citation>
    <scope>NUCLEOTIDE SEQUENCE</scope>
    <source>
        <strain evidence="1">CRI 24-3</strain>
    </source>
</reference>
<evidence type="ECO:0000313" key="1">
    <source>
        <dbReference type="EMBL" id="UPK95489.1"/>
    </source>
</evidence>
<proteinExistence type="predicted"/>
<name>A0ACD3Z2N3_FUSSC</name>
<sequence length="300" mass="34295">MSSQSIPSQALSASDPSIIITEENSRREQPADFTCRPIFNPVPSCGTNFLPVIVPDRDLEVKELPQQPLNLFHHFVPYFLRRRRLYIHLNPTQSVVIALINKLPKAIYHVFIDNLFSSANLFRSLRQYGHGATGTARRNCGIYAPFAKLKEDDSAGRRLLQFNKVRSAPTVNNKVNQIAWKDNALVLFLSTVFRGDELIVRKRKRPNTDQARARPIQRFFGDEAVKTFAIPSIAATYNDEMNHVDRGDQLRASRGYSHSIRRGPWQAIAWTFLLDTALINSYLLQLHGQPKWKKIRSQSD</sequence>
<dbReference type="Proteomes" id="UP000830768">
    <property type="component" value="Chromosome 5"/>
</dbReference>